<dbReference type="EMBL" id="JASJEV010000011">
    <property type="protein sequence ID" value="MDJ1159638.1"/>
    <property type="molecule type" value="Genomic_DNA"/>
</dbReference>
<feature type="domain" description="ABC transmembrane type-1" evidence="8">
    <location>
        <begin position="42"/>
        <end position="248"/>
    </location>
</feature>
<evidence type="ECO:0000256" key="2">
    <source>
        <dbReference type="ARBA" id="ARBA00022448"/>
    </source>
</evidence>
<dbReference type="PROSITE" id="PS50928">
    <property type="entry name" value="ABC_TM1"/>
    <property type="match status" value="2"/>
</dbReference>
<dbReference type="Pfam" id="PF00528">
    <property type="entry name" value="BPD_transp_1"/>
    <property type="match status" value="1"/>
</dbReference>
<feature type="domain" description="ABC transmembrane type-1" evidence="8">
    <location>
        <begin position="317"/>
        <end position="512"/>
    </location>
</feature>
<dbReference type="Proteomes" id="UP001321492">
    <property type="component" value="Unassembled WGS sequence"/>
</dbReference>
<feature type="transmembrane region" description="Helical" evidence="7">
    <location>
        <begin position="358"/>
        <end position="381"/>
    </location>
</feature>
<gene>
    <name evidence="9" type="ORF">QNA08_15545</name>
</gene>
<protein>
    <submittedName>
        <fullName evidence="9">ABC transporter permease subunit</fullName>
    </submittedName>
</protein>
<dbReference type="InterPro" id="IPR035906">
    <property type="entry name" value="MetI-like_sf"/>
</dbReference>
<feature type="transmembrane region" description="Helical" evidence="7">
    <location>
        <begin position="313"/>
        <end position="338"/>
    </location>
</feature>
<dbReference type="InterPro" id="IPR000515">
    <property type="entry name" value="MetI-like"/>
</dbReference>
<comment type="subcellular location">
    <subcellularLocation>
        <location evidence="1 7">Cell membrane</location>
        <topology evidence="1 7">Multi-pass membrane protein</topology>
    </subcellularLocation>
</comment>
<feature type="transmembrane region" description="Helical" evidence="7">
    <location>
        <begin position="186"/>
        <end position="206"/>
    </location>
</feature>
<feature type="transmembrane region" description="Helical" evidence="7">
    <location>
        <begin position="122"/>
        <end position="145"/>
    </location>
</feature>
<dbReference type="RefSeq" id="WP_283741638.1">
    <property type="nucleotide sequence ID" value="NZ_JASJEV010000011.1"/>
</dbReference>
<name>A0ABT7AJU4_9HYPH</name>
<evidence type="ECO:0000256" key="1">
    <source>
        <dbReference type="ARBA" id="ARBA00004651"/>
    </source>
</evidence>
<dbReference type="PANTHER" id="PTHR30183">
    <property type="entry name" value="MOLYBDENUM TRANSPORT SYSTEM PERMEASE PROTEIN MODB"/>
    <property type="match status" value="1"/>
</dbReference>
<evidence type="ECO:0000256" key="4">
    <source>
        <dbReference type="ARBA" id="ARBA00022692"/>
    </source>
</evidence>
<keyword evidence="10" id="KW-1185">Reference proteome</keyword>
<reference evidence="9 10" key="1">
    <citation type="submission" date="2023-05" db="EMBL/GenBank/DDBJ databases">
        <title>Chelatococcus sp. nov., a moderately thermophilic bacterium isolated from hot spring microbial mat.</title>
        <authorList>
            <person name="Hu C.-J."/>
            <person name="Li W.-J."/>
        </authorList>
    </citation>
    <scope>NUCLEOTIDE SEQUENCE [LARGE SCALE GENOMIC DNA]</scope>
    <source>
        <strain evidence="9 10">SYSU G07232</strain>
    </source>
</reference>
<dbReference type="Gene3D" id="1.10.3720.10">
    <property type="entry name" value="MetI-like"/>
    <property type="match status" value="2"/>
</dbReference>
<feature type="transmembrane region" description="Helical" evidence="7">
    <location>
        <begin position="388"/>
        <end position="408"/>
    </location>
</feature>
<keyword evidence="4 7" id="KW-0812">Transmembrane</keyword>
<organism evidence="9 10">
    <name type="scientific">Chelatococcus albus</name>
    <dbReference type="NCBI Taxonomy" id="3047466"/>
    <lineage>
        <taxon>Bacteria</taxon>
        <taxon>Pseudomonadati</taxon>
        <taxon>Pseudomonadota</taxon>
        <taxon>Alphaproteobacteria</taxon>
        <taxon>Hyphomicrobiales</taxon>
        <taxon>Chelatococcaceae</taxon>
        <taxon>Chelatococcus</taxon>
    </lineage>
</organism>
<comment type="caution">
    <text evidence="9">The sequence shown here is derived from an EMBL/GenBank/DDBJ whole genome shotgun (WGS) entry which is preliminary data.</text>
</comment>
<dbReference type="CDD" id="cd06261">
    <property type="entry name" value="TM_PBP2"/>
    <property type="match status" value="1"/>
</dbReference>
<evidence type="ECO:0000256" key="3">
    <source>
        <dbReference type="ARBA" id="ARBA00022475"/>
    </source>
</evidence>
<keyword evidence="2 7" id="KW-0813">Transport</keyword>
<evidence type="ECO:0000259" key="8">
    <source>
        <dbReference type="PROSITE" id="PS50928"/>
    </source>
</evidence>
<evidence type="ECO:0000256" key="7">
    <source>
        <dbReference type="RuleBase" id="RU363032"/>
    </source>
</evidence>
<evidence type="ECO:0000256" key="6">
    <source>
        <dbReference type="ARBA" id="ARBA00023136"/>
    </source>
</evidence>
<proteinExistence type="inferred from homology"/>
<keyword evidence="6 7" id="KW-0472">Membrane</keyword>
<evidence type="ECO:0000313" key="9">
    <source>
        <dbReference type="EMBL" id="MDJ1159638.1"/>
    </source>
</evidence>
<keyword evidence="5 7" id="KW-1133">Transmembrane helix</keyword>
<dbReference type="SUPFAM" id="SSF161098">
    <property type="entry name" value="MetI-like"/>
    <property type="match status" value="2"/>
</dbReference>
<feature type="transmembrane region" description="Helical" evidence="7">
    <location>
        <begin position="227"/>
        <end position="249"/>
    </location>
</feature>
<feature type="transmembrane region" description="Helical" evidence="7">
    <location>
        <begin position="449"/>
        <end position="482"/>
    </location>
</feature>
<keyword evidence="3" id="KW-1003">Cell membrane</keyword>
<dbReference type="PANTHER" id="PTHR30183:SF9">
    <property type="entry name" value="THIAMINE TRANSPORT SYSTEM PERMEASE PROTEIN THIP"/>
    <property type="match status" value="1"/>
</dbReference>
<evidence type="ECO:0000256" key="5">
    <source>
        <dbReference type="ARBA" id="ARBA00022989"/>
    </source>
</evidence>
<feature type="transmembrane region" description="Helical" evidence="7">
    <location>
        <begin position="78"/>
        <end position="102"/>
    </location>
</feature>
<comment type="similarity">
    <text evidence="7">Belongs to the binding-protein-dependent transport system permease family.</text>
</comment>
<evidence type="ECO:0000313" key="10">
    <source>
        <dbReference type="Proteomes" id="UP001321492"/>
    </source>
</evidence>
<feature type="transmembrane region" description="Helical" evidence="7">
    <location>
        <begin position="494"/>
        <end position="515"/>
    </location>
</feature>
<feature type="transmembrane region" description="Helical" evidence="7">
    <location>
        <begin position="35"/>
        <end position="66"/>
    </location>
</feature>
<sequence>MVPGLLALALVLGVVAAALAGLALAAGPSLPVVPWGYVGGVVAFSLWQALVSTILSLALGAGLALALARRTRFAGRTLLIAAMNLATVLPAIVVVFGVVTVFGRAGWLGEGMRALGFDMGSWLYGLPGILIAHVFFNAPLAARVFLAGLAAVPAEHWRLAAQLGMGPLAVFRFIDRPVLLREAPGLAGLVFLLCFTSFAVVLALGGGPRAATLEVSIYEALRFDVDFGRAGVLAALQIVLGLVLVLPILRLGTRAAEAAATGFVEARPDVEAVLPKVLDALVLALGTGLVLPPLAAVALSGARALATLAQPEVLASLATSVVVAIPAGALSVALALAFAGLTRRLRIARARPRAADAVSLAGLVILVMPPFTLAAGLFVVLRLVADPFALGLPLLALVNALMALPLVLRQVEPPLMLSAERYGHLAESLGIVGTDRLRLVDAPLLRRPVIVAFAAATALSLGDLGVAAFFGSGEFVTLPVLLHQRLGAYRMDEAASVALLLALLAFAFFILAQHFSGDGRAGDR</sequence>
<accession>A0ABT7AJU4</accession>
<feature type="transmembrane region" description="Helical" evidence="7">
    <location>
        <begin position="280"/>
        <end position="301"/>
    </location>
</feature>